<dbReference type="AlphaFoldDB" id="A0A543ARX4"/>
<dbReference type="EMBL" id="VFOW01000001">
    <property type="protein sequence ID" value="TQL75333.1"/>
    <property type="molecule type" value="Genomic_DNA"/>
</dbReference>
<name>A0A543ARX4_9ACTN</name>
<dbReference type="InterPro" id="IPR046102">
    <property type="entry name" value="DUF6039"/>
</dbReference>
<dbReference type="Proteomes" id="UP000317043">
    <property type="component" value="Unassembled WGS sequence"/>
</dbReference>
<proteinExistence type="predicted"/>
<dbReference type="RefSeq" id="WP_142035106.1">
    <property type="nucleotide sequence ID" value="NZ_JBHTGS010000001.1"/>
</dbReference>
<evidence type="ECO:0000313" key="1">
    <source>
        <dbReference type="EMBL" id="TQL75333.1"/>
    </source>
</evidence>
<organism evidence="1 2">
    <name type="scientific">Stackebrandtia endophytica</name>
    <dbReference type="NCBI Taxonomy" id="1496996"/>
    <lineage>
        <taxon>Bacteria</taxon>
        <taxon>Bacillati</taxon>
        <taxon>Actinomycetota</taxon>
        <taxon>Actinomycetes</taxon>
        <taxon>Glycomycetales</taxon>
        <taxon>Glycomycetaceae</taxon>
        <taxon>Stackebrandtia</taxon>
    </lineage>
</organism>
<gene>
    <name evidence="1" type="ORF">FB566_0830</name>
</gene>
<dbReference type="OrthoDB" id="3665552at2"/>
<accession>A0A543ARX4</accession>
<evidence type="ECO:0008006" key="3">
    <source>
        <dbReference type="Google" id="ProtNLM"/>
    </source>
</evidence>
<reference evidence="1 2" key="1">
    <citation type="submission" date="2019-06" db="EMBL/GenBank/DDBJ databases">
        <title>Sequencing the genomes of 1000 actinobacteria strains.</title>
        <authorList>
            <person name="Klenk H.-P."/>
        </authorList>
    </citation>
    <scope>NUCLEOTIDE SEQUENCE [LARGE SCALE GENOMIC DNA]</scope>
    <source>
        <strain evidence="1 2">DSM 45928</strain>
    </source>
</reference>
<comment type="caution">
    <text evidence="1">The sequence shown here is derived from an EMBL/GenBank/DDBJ whole genome shotgun (WGS) entry which is preliminary data.</text>
</comment>
<dbReference type="InParanoid" id="A0A543ARX4"/>
<keyword evidence="2" id="KW-1185">Reference proteome</keyword>
<evidence type="ECO:0000313" key="2">
    <source>
        <dbReference type="Proteomes" id="UP000317043"/>
    </source>
</evidence>
<protein>
    <recommendedName>
        <fullName evidence="3">NIPSNAP protein</fullName>
    </recommendedName>
</protein>
<sequence length="296" mass="33982">MSPHSSPTAPPLFRPADTQAPVPDDQLLHSANAGFLIHRSGLIKYEFRNEGIAFASELVKFINPHHAGYVTVFLYEELLGTYNRLHWLLHLKQPNDYQRLLDMVDHDARWREIADMDRLPTKGGGGWERMFIEGSIQETIMCPQHGVGHGEDDHQTFQPSAQHQTRLPADQLLHSANSAVTVHRVVQAQYALREEARLFNYEWASYLTETLAGRASAFLYEEMWGRQDRLHTLIHLDSMDAYQDLQRFLRDDKGLHDLMARQWVPTFKGGGGWEQLFVDGTMTETLLAPWQRPVEA</sequence>
<dbReference type="Pfam" id="PF19505">
    <property type="entry name" value="DUF6039"/>
    <property type="match status" value="1"/>
</dbReference>